<sequence>MAVKDVYSIRITKDDDDIRKYLEQFPEKKQNKALKSLLKYGADRLQEDYIYNQAIHELNQSVKKFQDKQEEKLEEIKDLLSNIKSSDVSNISKDKEDDNASLNVDKARKSMQEALSMFTG</sequence>
<dbReference type="RefSeq" id="WP_153834902.1">
    <property type="nucleotide sequence ID" value="NZ_JBHUMW010000096.1"/>
</dbReference>
<reference evidence="2 3" key="1">
    <citation type="submission" date="2019-10" db="EMBL/GenBank/DDBJ databases">
        <title>Gracilibacillus salitolerans sp. nov., a moderate halophile isolated from a saline soil in northwest China.</title>
        <authorList>
            <person name="Gan L."/>
        </authorList>
    </citation>
    <scope>NUCLEOTIDE SEQUENCE [LARGE SCALE GENOMIC DNA]</scope>
    <source>
        <strain evidence="2 3">TP2-8</strain>
    </source>
</reference>
<dbReference type="EMBL" id="WJEE01000012">
    <property type="protein sequence ID" value="MRI66143.1"/>
    <property type="molecule type" value="Genomic_DNA"/>
</dbReference>
<comment type="caution">
    <text evidence="2">The sequence shown here is derived from an EMBL/GenBank/DDBJ whole genome shotgun (WGS) entry which is preliminary data.</text>
</comment>
<keyword evidence="3" id="KW-1185">Reference proteome</keyword>
<evidence type="ECO:0000313" key="3">
    <source>
        <dbReference type="Proteomes" id="UP000435187"/>
    </source>
</evidence>
<organism evidence="2 3">
    <name type="scientific">Gracilibacillus thailandensis</name>
    <dbReference type="NCBI Taxonomy" id="563735"/>
    <lineage>
        <taxon>Bacteria</taxon>
        <taxon>Bacillati</taxon>
        <taxon>Bacillota</taxon>
        <taxon>Bacilli</taxon>
        <taxon>Bacillales</taxon>
        <taxon>Bacillaceae</taxon>
        <taxon>Gracilibacillus</taxon>
    </lineage>
</organism>
<gene>
    <name evidence="2" type="ORF">GH885_07260</name>
</gene>
<accession>A0A6N7QVK9</accession>
<dbReference type="Proteomes" id="UP000435187">
    <property type="component" value="Unassembled WGS sequence"/>
</dbReference>
<dbReference type="AlphaFoldDB" id="A0A6N7QVK9"/>
<protein>
    <submittedName>
        <fullName evidence="2">Uncharacterized protein</fullName>
    </submittedName>
</protein>
<evidence type="ECO:0000256" key="1">
    <source>
        <dbReference type="SAM" id="Coils"/>
    </source>
</evidence>
<proteinExistence type="predicted"/>
<keyword evidence="1" id="KW-0175">Coiled coil</keyword>
<name>A0A6N7QVK9_9BACI</name>
<evidence type="ECO:0000313" key="2">
    <source>
        <dbReference type="EMBL" id="MRI66143.1"/>
    </source>
</evidence>
<feature type="coiled-coil region" evidence="1">
    <location>
        <begin position="55"/>
        <end position="86"/>
    </location>
</feature>